<feature type="domain" description="Retrotransposon gag" evidence="1">
    <location>
        <begin position="105"/>
        <end position="196"/>
    </location>
</feature>
<dbReference type="InterPro" id="IPR021109">
    <property type="entry name" value="Peptidase_aspartic_dom_sf"/>
</dbReference>
<dbReference type="CDD" id="cd00303">
    <property type="entry name" value="retropepsin_like"/>
    <property type="match status" value="1"/>
</dbReference>
<name>A0A151RSC3_CAJCA</name>
<dbReference type="PANTHER" id="PTHR15503">
    <property type="entry name" value="LDOC1 RELATED"/>
    <property type="match status" value="1"/>
</dbReference>
<dbReference type="AlphaFoldDB" id="A0A151RSC3"/>
<dbReference type="Proteomes" id="UP000075243">
    <property type="component" value="Unassembled WGS sequence"/>
</dbReference>
<evidence type="ECO:0000259" key="1">
    <source>
        <dbReference type="Pfam" id="PF03732"/>
    </source>
</evidence>
<keyword evidence="3" id="KW-1185">Reference proteome</keyword>
<evidence type="ECO:0000313" key="3">
    <source>
        <dbReference type="Proteomes" id="UP000075243"/>
    </source>
</evidence>
<dbReference type="Gene3D" id="2.40.70.10">
    <property type="entry name" value="Acid Proteases"/>
    <property type="match status" value="1"/>
</dbReference>
<reference evidence="2" key="1">
    <citation type="journal article" date="2012" name="Nat. Biotechnol.">
        <title>Draft genome sequence of pigeonpea (Cajanus cajan), an orphan legume crop of resource-poor farmers.</title>
        <authorList>
            <person name="Varshney R.K."/>
            <person name="Chen W."/>
            <person name="Li Y."/>
            <person name="Bharti A.K."/>
            <person name="Saxena R.K."/>
            <person name="Schlueter J.A."/>
            <person name="Donoghue M.T."/>
            <person name="Azam S."/>
            <person name="Fan G."/>
            <person name="Whaley A.M."/>
            <person name="Farmer A.D."/>
            <person name="Sheridan J."/>
            <person name="Iwata A."/>
            <person name="Tuteja R."/>
            <person name="Penmetsa R.V."/>
            <person name="Wu W."/>
            <person name="Upadhyaya H.D."/>
            <person name="Yang S.P."/>
            <person name="Shah T."/>
            <person name="Saxena K.B."/>
            <person name="Michael T."/>
            <person name="McCombie W.R."/>
            <person name="Yang B."/>
            <person name="Zhang G."/>
            <person name="Yang H."/>
            <person name="Wang J."/>
            <person name="Spillane C."/>
            <person name="Cook D.R."/>
            <person name="May G.D."/>
            <person name="Xu X."/>
            <person name="Jackson S.A."/>
        </authorList>
    </citation>
    <scope>NUCLEOTIDE SEQUENCE [LARGE SCALE GENOMIC DNA]</scope>
</reference>
<proteinExistence type="predicted"/>
<evidence type="ECO:0000313" key="2">
    <source>
        <dbReference type="EMBL" id="KYP45442.1"/>
    </source>
</evidence>
<dbReference type="InterPro" id="IPR005162">
    <property type="entry name" value="Retrotrans_gag_dom"/>
</dbReference>
<dbReference type="InterPro" id="IPR032567">
    <property type="entry name" value="RTL1-rel"/>
</dbReference>
<dbReference type="EMBL" id="KQ483591">
    <property type="protein sequence ID" value="KYP45442.1"/>
    <property type="molecule type" value="Genomic_DNA"/>
</dbReference>
<protein>
    <recommendedName>
        <fullName evidence="1">Retrotransposon gag domain-containing protein</fullName>
    </recommendedName>
</protein>
<dbReference type="PANTHER" id="PTHR15503:SF43">
    <property type="entry name" value="REVERSE TRANSCRIPTASE RNASE H-LIKE DOMAIN-CONTAINING PROTEIN"/>
    <property type="match status" value="1"/>
</dbReference>
<sequence>MEERLETCISEKLEEKMVELAGAMQKTLQDSLKGTLTELLHKNHHNSGVGNHLSSSGNHRVPYACGTRLARIDFPKFNGENVNQWIYQCEMYFAIDLTPEEFKVRLAVVHFEGKAMQWHHAFAKSQKNDNWPNWTEYVKLLRIRFGNLCEDPMVELMNLRQRSTVTAYHEEFDAIINQLELSEEYVLSCFLGGLRHDIQMLVRMFQPTTVMKAFTLAKLYESANQGGNSVKTILSKSSTKPLIAAKPVTFSENQVDSSKGKLRRNLTPAYMNERREKGLCYFCDEPFTYEHSLTHKKLQLHMVEIDEEEDDETLQSETVVNETDFGDPHISVNAVTGVQGFKTMRVTGSYKKKPLHILIDSGSTHRFLDVNIAKKLGCRIQAMKPLQVTVADGNKMKIEAIVKEFS</sequence>
<dbReference type="Pfam" id="PF03732">
    <property type="entry name" value="Retrotrans_gag"/>
    <property type="match status" value="1"/>
</dbReference>
<organism evidence="2 3">
    <name type="scientific">Cajanus cajan</name>
    <name type="common">Pigeon pea</name>
    <name type="synonym">Cajanus indicus</name>
    <dbReference type="NCBI Taxonomy" id="3821"/>
    <lineage>
        <taxon>Eukaryota</taxon>
        <taxon>Viridiplantae</taxon>
        <taxon>Streptophyta</taxon>
        <taxon>Embryophyta</taxon>
        <taxon>Tracheophyta</taxon>
        <taxon>Spermatophyta</taxon>
        <taxon>Magnoliopsida</taxon>
        <taxon>eudicotyledons</taxon>
        <taxon>Gunneridae</taxon>
        <taxon>Pentapetalae</taxon>
        <taxon>rosids</taxon>
        <taxon>fabids</taxon>
        <taxon>Fabales</taxon>
        <taxon>Fabaceae</taxon>
        <taxon>Papilionoideae</taxon>
        <taxon>50 kb inversion clade</taxon>
        <taxon>NPAAA clade</taxon>
        <taxon>indigoferoid/millettioid clade</taxon>
        <taxon>Phaseoleae</taxon>
        <taxon>Cajanus</taxon>
    </lineage>
</organism>
<dbReference type="OMA" id="HAYMANR"/>
<dbReference type="Gramene" id="C.cajan_33097.t">
    <property type="protein sequence ID" value="C.cajan_33097.t.cds1"/>
    <property type="gene ID" value="C.cajan_33097"/>
</dbReference>
<accession>A0A151RSC3</accession>
<gene>
    <name evidence="2" type="ORF">KK1_033012</name>
</gene>